<evidence type="ECO:0000313" key="1">
    <source>
        <dbReference type="EMBL" id="CAG8818217.1"/>
    </source>
</evidence>
<proteinExistence type="predicted"/>
<accession>A0ACA9S0C9</accession>
<sequence length="223" mass="25098">GANNYGIVTSFTFQLYPTPPKVTSITLKYDINKIQTLFDAINKLGPTLPDDMYLFRITSECNASYETIISLSQPTSNQFTEETFFDSVVRWGHRQLNCTINPYHKPNNFKVKSFYVKSLGLSAEGVKSLVSFMKGLSITCRALASLELYAGSAATRVAANATAFVHGIFGETFQSNYTDYSSYQNYIDRDLTDWLHRYYGSNLPALIAVKKIYDPNNVFGYAQ</sequence>
<name>A0ACA9S0C9_9GLOM</name>
<dbReference type="Proteomes" id="UP000789920">
    <property type="component" value="Unassembled WGS sequence"/>
</dbReference>
<reference evidence="1" key="1">
    <citation type="submission" date="2021-06" db="EMBL/GenBank/DDBJ databases">
        <authorList>
            <person name="Kallberg Y."/>
            <person name="Tangrot J."/>
            <person name="Rosling A."/>
        </authorList>
    </citation>
    <scope>NUCLEOTIDE SEQUENCE</scope>
    <source>
        <strain evidence="1">MA461A</strain>
    </source>
</reference>
<comment type="caution">
    <text evidence="1">The sequence shown here is derived from an EMBL/GenBank/DDBJ whole genome shotgun (WGS) entry which is preliminary data.</text>
</comment>
<evidence type="ECO:0000313" key="2">
    <source>
        <dbReference type="Proteomes" id="UP000789920"/>
    </source>
</evidence>
<feature type="non-terminal residue" evidence="1">
    <location>
        <position position="1"/>
    </location>
</feature>
<feature type="non-terminal residue" evidence="1">
    <location>
        <position position="223"/>
    </location>
</feature>
<gene>
    <name evidence="1" type="ORF">RPERSI_LOCUS24869</name>
</gene>
<organism evidence="1 2">
    <name type="scientific">Racocetra persica</name>
    <dbReference type="NCBI Taxonomy" id="160502"/>
    <lineage>
        <taxon>Eukaryota</taxon>
        <taxon>Fungi</taxon>
        <taxon>Fungi incertae sedis</taxon>
        <taxon>Mucoromycota</taxon>
        <taxon>Glomeromycotina</taxon>
        <taxon>Glomeromycetes</taxon>
        <taxon>Diversisporales</taxon>
        <taxon>Gigasporaceae</taxon>
        <taxon>Racocetra</taxon>
    </lineage>
</organism>
<dbReference type="EMBL" id="CAJVQC010080703">
    <property type="protein sequence ID" value="CAG8818217.1"/>
    <property type="molecule type" value="Genomic_DNA"/>
</dbReference>
<protein>
    <submittedName>
        <fullName evidence="1">3738_t:CDS:1</fullName>
    </submittedName>
</protein>
<keyword evidence="2" id="KW-1185">Reference proteome</keyword>